<keyword evidence="2" id="KW-0489">Methyltransferase</keyword>
<protein>
    <submittedName>
        <fullName evidence="2">Class I SAM-dependent methyltransferase</fullName>
    </submittedName>
</protein>
<dbReference type="EMBL" id="CP060789">
    <property type="protein sequence ID" value="QNP54910.1"/>
    <property type="molecule type" value="Genomic_DNA"/>
</dbReference>
<dbReference type="SUPFAM" id="SSF53335">
    <property type="entry name" value="S-adenosyl-L-methionine-dependent methyltransferases"/>
    <property type="match status" value="1"/>
</dbReference>
<dbReference type="GO" id="GO:0032259">
    <property type="term" value="P:methylation"/>
    <property type="evidence" value="ECO:0007669"/>
    <property type="project" value="UniProtKB-KW"/>
</dbReference>
<evidence type="ECO:0000313" key="2">
    <source>
        <dbReference type="EMBL" id="QNP54910.1"/>
    </source>
</evidence>
<dbReference type="AlphaFoldDB" id="A0A7H0H2Z4"/>
<dbReference type="PANTHER" id="PTHR43464:SF89">
    <property type="entry name" value="METHYLTRANSFERASE"/>
    <property type="match status" value="1"/>
</dbReference>
<dbReference type="RefSeq" id="WP_187720046.1">
    <property type="nucleotide sequence ID" value="NZ_BAABBL010000004.1"/>
</dbReference>
<keyword evidence="2" id="KW-0808">Transferase</keyword>
<dbReference type="GO" id="GO:0010420">
    <property type="term" value="F:polyprenyldihydroxybenzoate methyltransferase activity"/>
    <property type="evidence" value="ECO:0007669"/>
    <property type="project" value="TreeGrafter"/>
</dbReference>
<reference evidence="2 3" key="1">
    <citation type="submission" date="2020-08" db="EMBL/GenBank/DDBJ databases">
        <title>Genome sequence of Tessaracoccus defluvii JCM 17540T.</title>
        <authorList>
            <person name="Hyun D.-W."/>
            <person name="Bae J.-W."/>
        </authorList>
    </citation>
    <scope>NUCLEOTIDE SEQUENCE [LARGE SCALE GENOMIC DNA]</scope>
    <source>
        <strain evidence="2 3">JCM 17540</strain>
    </source>
</reference>
<dbReference type="CDD" id="cd02440">
    <property type="entry name" value="AdoMet_MTases"/>
    <property type="match status" value="1"/>
</dbReference>
<organism evidence="2 3">
    <name type="scientific">Tessaracoccus defluvii</name>
    <dbReference type="NCBI Taxonomy" id="1285901"/>
    <lineage>
        <taxon>Bacteria</taxon>
        <taxon>Bacillati</taxon>
        <taxon>Actinomycetota</taxon>
        <taxon>Actinomycetes</taxon>
        <taxon>Propionibacteriales</taxon>
        <taxon>Propionibacteriaceae</taxon>
        <taxon>Tessaracoccus</taxon>
    </lineage>
</organism>
<dbReference type="PANTHER" id="PTHR43464">
    <property type="entry name" value="METHYLTRANSFERASE"/>
    <property type="match status" value="1"/>
</dbReference>
<evidence type="ECO:0000313" key="3">
    <source>
        <dbReference type="Proteomes" id="UP000516117"/>
    </source>
</evidence>
<dbReference type="Gene3D" id="3.40.50.150">
    <property type="entry name" value="Vaccinia Virus protein VP39"/>
    <property type="match status" value="1"/>
</dbReference>
<dbReference type="Pfam" id="PF13649">
    <property type="entry name" value="Methyltransf_25"/>
    <property type="match status" value="1"/>
</dbReference>
<feature type="domain" description="Methyltransferase" evidence="1">
    <location>
        <begin position="52"/>
        <end position="147"/>
    </location>
</feature>
<evidence type="ECO:0000259" key="1">
    <source>
        <dbReference type="Pfam" id="PF13649"/>
    </source>
</evidence>
<sequence>MTEPSKWARIIAADPGHSQRYIDRFKQMEAAGHDLYGEARTVDAMAGRNARILDAGCGPGRLGGRLHDLGHRVVGVDVDPALIAAAEEDHPGPLWLVGDLAELDLPARGLEAGFDVIVSAGNVMGFLAPSTRVEVLRRFAGHLATGGRAIIGFGAGRGYEFPEFLADANAAGLELNQAFSTWDLRPFLPDSDFLVAILTAAE</sequence>
<accession>A0A7H0H2Z4</accession>
<dbReference type="Proteomes" id="UP000516117">
    <property type="component" value="Chromosome"/>
</dbReference>
<gene>
    <name evidence="2" type="ORF">H9L22_11500</name>
</gene>
<dbReference type="KEGG" id="tdf:H9L22_11500"/>
<proteinExistence type="predicted"/>
<dbReference type="InterPro" id="IPR029063">
    <property type="entry name" value="SAM-dependent_MTases_sf"/>
</dbReference>
<dbReference type="InterPro" id="IPR041698">
    <property type="entry name" value="Methyltransf_25"/>
</dbReference>
<keyword evidence="3" id="KW-1185">Reference proteome</keyword>
<name>A0A7H0H2Z4_9ACTN</name>